<evidence type="ECO:0000259" key="1">
    <source>
        <dbReference type="SMART" id="SM00966"/>
    </source>
</evidence>
<dbReference type="EMBL" id="MFJN01000002">
    <property type="protein sequence ID" value="OGG22429.1"/>
    <property type="molecule type" value="Genomic_DNA"/>
</dbReference>
<dbReference type="GO" id="GO:0003677">
    <property type="term" value="F:DNA binding"/>
    <property type="evidence" value="ECO:0007669"/>
    <property type="project" value="InterPro"/>
</dbReference>
<dbReference type="InterPro" id="IPR007159">
    <property type="entry name" value="SpoVT-AbrB_dom"/>
</dbReference>
<dbReference type="Gene3D" id="2.10.260.10">
    <property type="match status" value="1"/>
</dbReference>
<proteinExistence type="predicted"/>
<dbReference type="Proteomes" id="UP000177092">
    <property type="component" value="Unassembled WGS sequence"/>
</dbReference>
<organism evidence="2 3">
    <name type="scientific">Candidatus Gottesmanbacteria bacterium RIFCSPHIGHO2_02_FULL_40_13</name>
    <dbReference type="NCBI Taxonomy" id="1798384"/>
    <lineage>
        <taxon>Bacteria</taxon>
        <taxon>Candidatus Gottesmaniibacteriota</taxon>
    </lineage>
</organism>
<dbReference type="SUPFAM" id="SSF89447">
    <property type="entry name" value="AbrB/MazE/MraZ-like"/>
    <property type="match status" value="1"/>
</dbReference>
<accession>A0A1F6ACC4</accession>
<evidence type="ECO:0000313" key="2">
    <source>
        <dbReference type="EMBL" id="OGG22429.1"/>
    </source>
</evidence>
<comment type="caution">
    <text evidence="2">The sequence shown here is derived from an EMBL/GenBank/DDBJ whole genome shotgun (WGS) entry which is preliminary data.</text>
</comment>
<feature type="domain" description="SpoVT-AbrB" evidence="1">
    <location>
        <begin position="5"/>
        <end position="50"/>
    </location>
</feature>
<evidence type="ECO:0000313" key="3">
    <source>
        <dbReference type="Proteomes" id="UP000177092"/>
    </source>
</evidence>
<dbReference type="InterPro" id="IPR037914">
    <property type="entry name" value="SpoVT-AbrB_sf"/>
</dbReference>
<dbReference type="SMART" id="SM00966">
    <property type="entry name" value="SpoVT_AbrB"/>
    <property type="match status" value="1"/>
</dbReference>
<reference evidence="2 3" key="1">
    <citation type="journal article" date="2016" name="Nat. Commun.">
        <title>Thousands of microbial genomes shed light on interconnected biogeochemical processes in an aquifer system.</title>
        <authorList>
            <person name="Anantharaman K."/>
            <person name="Brown C.T."/>
            <person name="Hug L.A."/>
            <person name="Sharon I."/>
            <person name="Castelle C.J."/>
            <person name="Probst A.J."/>
            <person name="Thomas B.C."/>
            <person name="Singh A."/>
            <person name="Wilkins M.J."/>
            <person name="Karaoz U."/>
            <person name="Brodie E.L."/>
            <person name="Williams K.H."/>
            <person name="Hubbard S.S."/>
            <person name="Banfield J.F."/>
        </authorList>
    </citation>
    <scope>NUCLEOTIDE SEQUENCE [LARGE SCALE GENOMIC DNA]</scope>
</reference>
<protein>
    <recommendedName>
        <fullName evidence="1">SpoVT-AbrB domain-containing protein</fullName>
    </recommendedName>
</protein>
<dbReference type="AlphaFoldDB" id="A0A1F6ACC4"/>
<gene>
    <name evidence="2" type="ORF">A3D03_03750</name>
</gene>
<name>A0A1F6ACC4_9BACT</name>
<sequence>MMHVATISSKRQLTIPSAIFSQLGFKEGEKVLISEEAGAMRVVSSLSLIEKLAGSVKIPTRFKGLSIDQMISRAKEEYFQAKYKKQPK</sequence>